<dbReference type="PROSITE" id="PS50110">
    <property type="entry name" value="RESPONSE_REGULATORY"/>
    <property type="match status" value="2"/>
</dbReference>
<dbReference type="CDD" id="cd17546">
    <property type="entry name" value="REC_hyHK_CKI1_RcsC-like"/>
    <property type="match status" value="2"/>
</dbReference>
<dbReference type="SUPFAM" id="SSF52172">
    <property type="entry name" value="CheY-like"/>
    <property type="match status" value="2"/>
</dbReference>
<dbReference type="Gene3D" id="3.30.565.10">
    <property type="entry name" value="Histidine kinase-like ATPase, C-terminal domain"/>
    <property type="match status" value="1"/>
</dbReference>
<dbReference type="InterPro" id="IPR001789">
    <property type="entry name" value="Sig_transdc_resp-reg_receiver"/>
</dbReference>
<dbReference type="EC" id="2.7.13.3" evidence="3"/>
<evidence type="ECO:0000259" key="15">
    <source>
        <dbReference type="PROSITE" id="PS50110"/>
    </source>
</evidence>
<evidence type="ECO:0000259" key="14">
    <source>
        <dbReference type="PROSITE" id="PS50109"/>
    </source>
</evidence>
<evidence type="ECO:0000256" key="7">
    <source>
        <dbReference type="ARBA" id="ARBA00022777"/>
    </source>
</evidence>
<evidence type="ECO:0000256" key="3">
    <source>
        <dbReference type="ARBA" id="ARBA00012438"/>
    </source>
</evidence>
<dbReference type="Pfam" id="PF00512">
    <property type="entry name" value="HisKA"/>
    <property type="match status" value="1"/>
</dbReference>
<evidence type="ECO:0000256" key="11">
    <source>
        <dbReference type="ARBA" id="ARBA00068150"/>
    </source>
</evidence>
<dbReference type="PANTHER" id="PTHR45339">
    <property type="entry name" value="HYBRID SIGNAL TRANSDUCTION HISTIDINE KINASE J"/>
    <property type="match status" value="1"/>
</dbReference>
<comment type="catalytic activity">
    <reaction evidence="1">
        <text>ATP + protein L-histidine = ADP + protein N-phospho-L-histidine.</text>
        <dbReference type="EC" id="2.7.13.3"/>
    </reaction>
</comment>
<keyword evidence="8" id="KW-0067">ATP-binding</keyword>
<feature type="domain" description="Response regulatory" evidence="15">
    <location>
        <begin position="632"/>
        <end position="751"/>
    </location>
</feature>
<dbReference type="Pfam" id="PF02518">
    <property type="entry name" value="HATPase_c"/>
    <property type="match status" value="1"/>
</dbReference>
<dbReference type="SMART" id="SM00448">
    <property type="entry name" value="REC"/>
    <property type="match status" value="2"/>
</dbReference>
<keyword evidence="9" id="KW-0902">Two-component regulatory system</keyword>
<dbReference type="AlphaFoldDB" id="A0A936YR56"/>
<sequence length="910" mass="99277">MQIADSSGAGLANELTPRKSVVGQSRRYIFGLATKVLLGLVALASMIGIVSFTALQSFDGLRRNLDMMVNHQMDTINVSAELRQRAEALTRLAPSLYAKGFDQQALLDFSLQSFKEQQRLQLLIDNLKSHSQEPMSGIEAVMQDLFNNLDALATTLYDRAATEELIDKLAHKIAATAPSDQMAAAELKSVTLELLTARTQEAIDALKPRVTSVVAVMDPNGGDLSASLLGSQGLVTEKVRLLGLVKEIRVQLADNERLSRSLVGAAESISDRIIREMDRQQAILDGQLSRSSAILWSIALLAVAGAVAVAVYMQRSIVGRIRRLGSAIRAPEPEQNLRPLTRGHDEIADLAGEFASFVTAINQAEKALKHAREVADSANEAKSTFLASMSHEIRTPMNGIMGMTRLLLDTDLDAEQRDYCNTVNGAAEALLTIINDILDFSKIEAGKMELEAIPVDLRHCVETALDLVASRAAEKRLTLAYVFENDCPAGIMVDPVRLRQVLLNLLNNAVKFTEQGDIVLTISGERVAPESGEAGAYRMRFSVRDTGVGIPAERMDRLFKSFSQIDASTTRRFGGTGLGLAISKRLVELMGGTIWAESRPGEGSNFIFAITVAEAKVEHEASVPKVDVDGLQLLIVDDNVTNRQILTGHANTWKMQSTAFSSPSAAIEALSAGNHYDIAILDLVMPDTDGIALAEQIRKLPAGRSLPMIIYSSLSQFSKADRERIARLERADMLVKPIKPAILLEHMSALVTRRQNVTAAVPAGEKGFDGELAARMPLAILLADDNMVNRKLGSKILANLGYAPDLANDGRQAVDACRAKSYDLILMDIEMPEMDGLEATKEIRRQAAEPMSYFVALTANAMTGDRERYLSEGMDDYLSKPIRLEDLLACLERAGRYRGQRVLRRAGLQN</sequence>
<evidence type="ECO:0000259" key="16">
    <source>
        <dbReference type="PROSITE" id="PS50885"/>
    </source>
</evidence>
<feature type="modified residue" description="4-aspartylphosphate" evidence="12">
    <location>
        <position position="682"/>
    </location>
</feature>
<dbReference type="FunFam" id="1.10.287.130:FF:000002">
    <property type="entry name" value="Two-component osmosensing histidine kinase"/>
    <property type="match status" value="1"/>
</dbReference>
<comment type="caution">
    <text evidence="17">The sequence shown here is derived from an EMBL/GenBank/DDBJ whole genome shotgun (WGS) entry which is preliminary data.</text>
</comment>
<evidence type="ECO:0000313" key="18">
    <source>
        <dbReference type="Proteomes" id="UP000633219"/>
    </source>
</evidence>
<evidence type="ECO:0000256" key="6">
    <source>
        <dbReference type="ARBA" id="ARBA00022741"/>
    </source>
</evidence>
<keyword evidence="13" id="KW-0812">Transmembrane</keyword>
<proteinExistence type="predicted"/>
<evidence type="ECO:0000256" key="4">
    <source>
        <dbReference type="ARBA" id="ARBA00022553"/>
    </source>
</evidence>
<dbReference type="SUPFAM" id="SSF55874">
    <property type="entry name" value="ATPase domain of HSP90 chaperone/DNA topoisomerase II/histidine kinase"/>
    <property type="match status" value="1"/>
</dbReference>
<keyword evidence="18" id="KW-1185">Reference proteome</keyword>
<comment type="subcellular location">
    <subcellularLocation>
        <location evidence="2">Membrane</location>
    </subcellularLocation>
</comment>
<dbReference type="FunFam" id="3.30.565.10:FF:000010">
    <property type="entry name" value="Sensor histidine kinase RcsC"/>
    <property type="match status" value="1"/>
</dbReference>
<keyword evidence="7" id="KW-0418">Kinase</keyword>
<dbReference type="Gene3D" id="3.40.50.2300">
    <property type="match status" value="2"/>
</dbReference>
<feature type="modified residue" description="4-aspartylphosphate" evidence="12">
    <location>
        <position position="828"/>
    </location>
</feature>
<feature type="domain" description="HAMP" evidence="16">
    <location>
        <begin position="315"/>
        <end position="366"/>
    </location>
</feature>
<keyword evidence="5" id="KW-0808">Transferase</keyword>
<dbReference type="PROSITE" id="PS50109">
    <property type="entry name" value="HIS_KIN"/>
    <property type="match status" value="1"/>
</dbReference>
<dbReference type="GO" id="GO:0016020">
    <property type="term" value="C:membrane"/>
    <property type="evidence" value="ECO:0007669"/>
    <property type="project" value="UniProtKB-SubCell"/>
</dbReference>
<comment type="subunit">
    <text evidence="10">At low DSF concentrations, interacts with RpfF.</text>
</comment>
<dbReference type="PANTHER" id="PTHR45339:SF5">
    <property type="entry name" value="HISTIDINE KINASE"/>
    <property type="match status" value="1"/>
</dbReference>
<feature type="transmembrane region" description="Helical" evidence="13">
    <location>
        <begin position="293"/>
        <end position="313"/>
    </location>
</feature>
<dbReference type="RefSeq" id="WP_201663845.1">
    <property type="nucleotide sequence ID" value="NZ_JAEQNC010000021.1"/>
</dbReference>
<dbReference type="PROSITE" id="PS50885">
    <property type="entry name" value="HAMP"/>
    <property type="match status" value="1"/>
</dbReference>
<evidence type="ECO:0000313" key="17">
    <source>
        <dbReference type="EMBL" id="MBL0375299.1"/>
    </source>
</evidence>
<keyword evidence="4 12" id="KW-0597">Phosphoprotein</keyword>
<organism evidence="17 18">
    <name type="scientific">Rhizobium setariae</name>
    <dbReference type="NCBI Taxonomy" id="2801340"/>
    <lineage>
        <taxon>Bacteria</taxon>
        <taxon>Pseudomonadati</taxon>
        <taxon>Pseudomonadota</taxon>
        <taxon>Alphaproteobacteria</taxon>
        <taxon>Hyphomicrobiales</taxon>
        <taxon>Rhizobiaceae</taxon>
        <taxon>Rhizobium/Agrobacterium group</taxon>
        <taxon>Rhizobium</taxon>
    </lineage>
</organism>
<name>A0A936YR56_9HYPH</name>
<dbReference type="PRINTS" id="PR00344">
    <property type="entry name" value="BCTRLSENSOR"/>
</dbReference>
<dbReference type="GO" id="GO:0005524">
    <property type="term" value="F:ATP binding"/>
    <property type="evidence" value="ECO:0007669"/>
    <property type="project" value="UniProtKB-KW"/>
</dbReference>
<dbReference type="CDD" id="cd00082">
    <property type="entry name" value="HisKA"/>
    <property type="match status" value="1"/>
</dbReference>
<dbReference type="CDD" id="cd16922">
    <property type="entry name" value="HATPase_EvgS-ArcB-TorS-like"/>
    <property type="match status" value="1"/>
</dbReference>
<dbReference type="EMBL" id="JAEQNC010000021">
    <property type="protein sequence ID" value="MBL0375299.1"/>
    <property type="molecule type" value="Genomic_DNA"/>
</dbReference>
<feature type="domain" description="Response regulatory" evidence="15">
    <location>
        <begin position="779"/>
        <end position="895"/>
    </location>
</feature>
<accession>A0A936YR56</accession>
<evidence type="ECO:0000256" key="12">
    <source>
        <dbReference type="PROSITE-ProRule" id="PRU00169"/>
    </source>
</evidence>
<dbReference type="Gene3D" id="6.10.340.10">
    <property type="match status" value="1"/>
</dbReference>
<evidence type="ECO:0000256" key="1">
    <source>
        <dbReference type="ARBA" id="ARBA00000085"/>
    </source>
</evidence>
<protein>
    <recommendedName>
        <fullName evidence="11">Sensory/regulatory protein RpfC</fullName>
        <ecNumber evidence="3">2.7.13.3</ecNumber>
    </recommendedName>
</protein>
<dbReference type="SUPFAM" id="SSF47384">
    <property type="entry name" value="Homodimeric domain of signal transducing histidine kinase"/>
    <property type="match status" value="1"/>
</dbReference>
<dbReference type="Pfam" id="PF00072">
    <property type="entry name" value="Response_reg"/>
    <property type="match status" value="2"/>
</dbReference>
<dbReference type="InterPro" id="IPR003594">
    <property type="entry name" value="HATPase_dom"/>
</dbReference>
<keyword evidence="13" id="KW-0472">Membrane</keyword>
<keyword evidence="6" id="KW-0547">Nucleotide-binding</keyword>
<reference evidence="17" key="1">
    <citation type="submission" date="2021-01" db="EMBL/GenBank/DDBJ databases">
        <title>Rhizobium sp. strain KVB221 16S ribosomal RNA gene Genome sequencing and assembly.</title>
        <authorList>
            <person name="Kang M."/>
        </authorList>
    </citation>
    <scope>NUCLEOTIDE SEQUENCE</scope>
    <source>
        <strain evidence="17">KVB221</strain>
    </source>
</reference>
<dbReference type="Gene3D" id="1.10.287.130">
    <property type="match status" value="1"/>
</dbReference>
<evidence type="ECO:0000256" key="10">
    <source>
        <dbReference type="ARBA" id="ARBA00064003"/>
    </source>
</evidence>
<dbReference type="InterPro" id="IPR036097">
    <property type="entry name" value="HisK_dim/P_sf"/>
</dbReference>
<feature type="domain" description="Histidine kinase" evidence="14">
    <location>
        <begin position="388"/>
        <end position="614"/>
    </location>
</feature>
<dbReference type="SMART" id="SM00388">
    <property type="entry name" value="HisKA"/>
    <property type="match status" value="1"/>
</dbReference>
<feature type="transmembrane region" description="Helical" evidence="13">
    <location>
        <begin position="28"/>
        <end position="55"/>
    </location>
</feature>
<dbReference type="InterPro" id="IPR003660">
    <property type="entry name" value="HAMP_dom"/>
</dbReference>
<dbReference type="InterPro" id="IPR036890">
    <property type="entry name" value="HATPase_C_sf"/>
</dbReference>
<keyword evidence="13" id="KW-1133">Transmembrane helix</keyword>
<dbReference type="GO" id="GO:0000155">
    <property type="term" value="F:phosphorelay sensor kinase activity"/>
    <property type="evidence" value="ECO:0007669"/>
    <property type="project" value="InterPro"/>
</dbReference>
<dbReference type="InterPro" id="IPR004358">
    <property type="entry name" value="Sig_transdc_His_kin-like_C"/>
</dbReference>
<dbReference type="InterPro" id="IPR011006">
    <property type="entry name" value="CheY-like_superfamily"/>
</dbReference>
<evidence type="ECO:0000256" key="9">
    <source>
        <dbReference type="ARBA" id="ARBA00023012"/>
    </source>
</evidence>
<evidence type="ECO:0000256" key="5">
    <source>
        <dbReference type="ARBA" id="ARBA00022679"/>
    </source>
</evidence>
<evidence type="ECO:0000256" key="13">
    <source>
        <dbReference type="SAM" id="Phobius"/>
    </source>
</evidence>
<dbReference type="Proteomes" id="UP000633219">
    <property type="component" value="Unassembled WGS sequence"/>
</dbReference>
<gene>
    <name evidence="17" type="ORF">JJB09_25110</name>
</gene>
<dbReference type="InterPro" id="IPR005467">
    <property type="entry name" value="His_kinase_dom"/>
</dbReference>
<dbReference type="SMART" id="SM00387">
    <property type="entry name" value="HATPase_c"/>
    <property type="match status" value="1"/>
</dbReference>
<dbReference type="InterPro" id="IPR003661">
    <property type="entry name" value="HisK_dim/P_dom"/>
</dbReference>
<evidence type="ECO:0000256" key="8">
    <source>
        <dbReference type="ARBA" id="ARBA00022840"/>
    </source>
</evidence>
<evidence type="ECO:0000256" key="2">
    <source>
        <dbReference type="ARBA" id="ARBA00004370"/>
    </source>
</evidence>